<gene>
    <name evidence="2" type="ORF">V6R90_10760</name>
</gene>
<evidence type="ECO:0000313" key="3">
    <source>
        <dbReference type="Proteomes" id="UP001482520"/>
    </source>
</evidence>
<proteinExistence type="predicted"/>
<dbReference type="Proteomes" id="UP001482520">
    <property type="component" value="Unassembled WGS sequence"/>
</dbReference>
<evidence type="ECO:0000256" key="1">
    <source>
        <dbReference type="SAM" id="MobiDB-lite"/>
    </source>
</evidence>
<accession>A0ABV1NZ16</accession>
<reference evidence="2 3" key="1">
    <citation type="submission" date="2024-02" db="EMBL/GenBank/DDBJ databases">
        <title>Full genome sequence of Nocardioides kribbensis.</title>
        <authorList>
            <person name="Poletto B.L."/>
            <person name="Silva G."/>
            <person name="Galante D."/>
            <person name="Campos K.R."/>
            <person name="Santos M.B.N."/>
            <person name="Sacchi C.T."/>
        </authorList>
    </citation>
    <scope>NUCLEOTIDE SEQUENCE [LARGE SCALE GENOMIC DNA]</scope>
    <source>
        <strain evidence="2 3">O4R</strain>
    </source>
</reference>
<organism evidence="2 3">
    <name type="scientific">Nocardioides kribbensis</name>
    <dbReference type="NCBI Taxonomy" id="305517"/>
    <lineage>
        <taxon>Bacteria</taxon>
        <taxon>Bacillati</taxon>
        <taxon>Actinomycetota</taxon>
        <taxon>Actinomycetes</taxon>
        <taxon>Propionibacteriales</taxon>
        <taxon>Nocardioidaceae</taxon>
        <taxon>Nocardioides</taxon>
    </lineage>
</organism>
<protein>
    <recommendedName>
        <fullName evidence="4">DUF1992 domain-containing protein</fullName>
    </recommendedName>
</protein>
<dbReference type="EMBL" id="JBEGDP010000010">
    <property type="protein sequence ID" value="MEQ7847761.1"/>
    <property type="molecule type" value="Genomic_DNA"/>
</dbReference>
<feature type="region of interest" description="Disordered" evidence="1">
    <location>
        <begin position="48"/>
        <end position="67"/>
    </location>
</feature>
<evidence type="ECO:0008006" key="4">
    <source>
        <dbReference type="Google" id="ProtNLM"/>
    </source>
</evidence>
<evidence type="ECO:0000313" key="2">
    <source>
        <dbReference type="EMBL" id="MEQ7847761.1"/>
    </source>
</evidence>
<name>A0ABV1NZ16_9ACTN</name>
<dbReference type="RefSeq" id="WP_349804677.1">
    <property type="nucleotide sequence ID" value="NZ_JBEGDP010000010.1"/>
</dbReference>
<sequence length="147" mass="16986">MSGMTGDEYMDLLLERQAEWERKHAGDPRRPWARPLLEWFIREGDDLLFTPPEEQPQPKRATQSRVYRSAASLRAERDRLVTQRAPLLTPILTDRAAAGGVALGPKRTARVQAQEDRRLQRYVSLTRRIEALETRIQRAEAREVRAA</sequence>
<keyword evidence="3" id="KW-1185">Reference proteome</keyword>
<comment type="caution">
    <text evidence="2">The sequence shown here is derived from an EMBL/GenBank/DDBJ whole genome shotgun (WGS) entry which is preliminary data.</text>
</comment>